<evidence type="ECO:0000256" key="4">
    <source>
        <dbReference type="ARBA" id="ARBA00049194"/>
    </source>
</evidence>
<accession>A0A432PSH3</accession>
<dbReference type="AlphaFoldDB" id="A0A432PSH3"/>
<dbReference type="PANTHER" id="PTHR42804:SF1">
    <property type="entry name" value="ALDEHYDE DEHYDROGENASE-RELATED"/>
    <property type="match status" value="1"/>
</dbReference>
<evidence type="ECO:0000259" key="5">
    <source>
        <dbReference type="Pfam" id="PF00171"/>
    </source>
</evidence>
<dbReference type="Gene3D" id="3.40.605.10">
    <property type="entry name" value="Aldehyde Dehydrogenase, Chain A, domain 1"/>
    <property type="match status" value="1"/>
</dbReference>
<dbReference type="OrthoDB" id="9812625at2"/>
<dbReference type="Proteomes" id="UP000278823">
    <property type="component" value="Unassembled WGS sequence"/>
</dbReference>
<dbReference type="FunFam" id="3.40.605.10:FF:000007">
    <property type="entry name" value="NAD/NADP-dependent betaine aldehyde dehydrogenase"/>
    <property type="match status" value="1"/>
</dbReference>
<proteinExistence type="inferred from homology"/>
<gene>
    <name evidence="6" type="ORF">EFQ99_05810</name>
</gene>
<evidence type="ECO:0000256" key="3">
    <source>
        <dbReference type="ARBA" id="ARBA00024226"/>
    </source>
</evidence>
<evidence type="ECO:0000256" key="1">
    <source>
        <dbReference type="ARBA" id="ARBA00009986"/>
    </source>
</evidence>
<dbReference type="InterPro" id="IPR015590">
    <property type="entry name" value="Aldehyde_DH_dom"/>
</dbReference>
<feature type="domain" description="Aldehyde dehydrogenase" evidence="5">
    <location>
        <begin position="16"/>
        <end position="471"/>
    </location>
</feature>
<dbReference type="CDD" id="cd07138">
    <property type="entry name" value="ALDH_CddD_SSP0762"/>
    <property type="match status" value="1"/>
</dbReference>
<dbReference type="EC" id="1.2.1.3" evidence="3"/>
<sequence>MPFNDYLQFYIGGGWVTPLATGTMDVIDPSTAQAFARISMGGPGDVDRAVAAARAAFTSFSMTTPRERQELLEGVLAAYEKRTEDLAQAISHEMGAPIGMARANQVGSGAAHLRTMIDTIKHYSFERLKGSTLIAKEPVGVVAMITPWNWPLNQIACKVAPALAAGCSMVLKPSEIAPISAMIFAEIMHEAGVPAGVFNMINGDGPTVGEALARHPDVDMVSITGSTRAGVLVAKAAADTVKRVHQELGGKSANIILDDADLKAAVQQGVHECFDNSGQSCNAPTRMLVPADRMDEAMEYARQAVKHLTVGPADQAEVDLGPVISKIQFDKIQTLIRTGLDEGAVLVAGGPGRPEGLSEGYFVRPTIFGRVMPGMTVAREEIFGPVLCIIGYSHEDRAVEIANDTPYGLAAYIQSGDLERARRLSRRLRVGNVHINYPDWDTGAPFGGFKQSGNGREYAEFGLDDFLEIKGVIGYGA</sequence>
<reference evidence="7" key="1">
    <citation type="submission" date="2018-11" db="EMBL/GenBank/DDBJ databases">
        <title>Rhizobium chutanense sp. nov., isolated from root nodules of Phaseolus vulgaris in China.</title>
        <authorList>
            <person name="Huo Y."/>
        </authorList>
    </citation>
    <scope>NUCLEOTIDE SEQUENCE [LARGE SCALE GENOMIC DNA]</scope>
    <source>
        <strain evidence="7">CCBAU 65647</strain>
    </source>
</reference>
<evidence type="ECO:0000256" key="2">
    <source>
        <dbReference type="ARBA" id="ARBA00023002"/>
    </source>
</evidence>
<comment type="catalytic activity">
    <reaction evidence="4">
        <text>an aldehyde + NAD(+) + H2O = a carboxylate + NADH + 2 H(+)</text>
        <dbReference type="Rhea" id="RHEA:16185"/>
        <dbReference type="ChEBI" id="CHEBI:15377"/>
        <dbReference type="ChEBI" id="CHEBI:15378"/>
        <dbReference type="ChEBI" id="CHEBI:17478"/>
        <dbReference type="ChEBI" id="CHEBI:29067"/>
        <dbReference type="ChEBI" id="CHEBI:57540"/>
        <dbReference type="ChEBI" id="CHEBI:57945"/>
        <dbReference type="EC" id="1.2.1.3"/>
    </reaction>
</comment>
<dbReference type="InterPro" id="IPR016163">
    <property type="entry name" value="Ald_DH_C"/>
</dbReference>
<dbReference type="InterPro" id="IPR016162">
    <property type="entry name" value="Ald_DH_N"/>
</dbReference>
<dbReference type="RefSeq" id="WP_126920845.1">
    <property type="nucleotide sequence ID" value="NZ_ML133687.1"/>
</dbReference>
<dbReference type="PANTHER" id="PTHR42804">
    <property type="entry name" value="ALDEHYDE DEHYDROGENASE"/>
    <property type="match status" value="1"/>
</dbReference>
<dbReference type="EMBL" id="RJTH01000002">
    <property type="protein sequence ID" value="RUM26567.1"/>
    <property type="molecule type" value="Genomic_DNA"/>
</dbReference>
<dbReference type="GO" id="GO:0004029">
    <property type="term" value="F:aldehyde dehydrogenase (NAD+) activity"/>
    <property type="evidence" value="ECO:0007669"/>
    <property type="project" value="UniProtKB-EC"/>
</dbReference>
<dbReference type="PROSITE" id="PS00070">
    <property type="entry name" value="ALDEHYDE_DEHYDR_CYS"/>
    <property type="match status" value="1"/>
</dbReference>
<dbReference type="Pfam" id="PF00171">
    <property type="entry name" value="Aldedh"/>
    <property type="match status" value="1"/>
</dbReference>
<dbReference type="Gene3D" id="3.40.309.10">
    <property type="entry name" value="Aldehyde Dehydrogenase, Chain A, domain 2"/>
    <property type="match status" value="1"/>
</dbReference>
<protein>
    <recommendedName>
        <fullName evidence="3">aldehyde dehydrogenase (NAD(+))</fullName>
        <ecNumber evidence="3">1.2.1.3</ecNumber>
    </recommendedName>
</protein>
<comment type="caution">
    <text evidence="6">The sequence shown here is derived from an EMBL/GenBank/DDBJ whole genome shotgun (WGS) entry which is preliminary data.</text>
</comment>
<comment type="similarity">
    <text evidence="1">Belongs to the aldehyde dehydrogenase family.</text>
</comment>
<organism evidence="6 7">
    <name type="scientific">Rhizobium vallis</name>
    <dbReference type="NCBI Taxonomy" id="634290"/>
    <lineage>
        <taxon>Bacteria</taxon>
        <taxon>Pseudomonadati</taxon>
        <taxon>Pseudomonadota</taxon>
        <taxon>Alphaproteobacteria</taxon>
        <taxon>Hyphomicrobiales</taxon>
        <taxon>Rhizobiaceae</taxon>
        <taxon>Rhizobium/Agrobacterium group</taxon>
        <taxon>Rhizobium</taxon>
    </lineage>
</organism>
<evidence type="ECO:0000313" key="6">
    <source>
        <dbReference type="EMBL" id="RUM26567.1"/>
    </source>
</evidence>
<dbReference type="InterPro" id="IPR016161">
    <property type="entry name" value="Ald_DH/histidinol_DH"/>
</dbReference>
<keyword evidence="2" id="KW-0560">Oxidoreductase</keyword>
<dbReference type="SUPFAM" id="SSF53720">
    <property type="entry name" value="ALDH-like"/>
    <property type="match status" value="1"/>
</dbReference>
<evidence type="ECO:0000313" key="7">
    <source>
        <dbReference type="Proteomes" id="UP000278823"/>
    </source>
</evidence>
<name>A0A432PSH3_9HYPH</name>
<keyword evidence="7" id="KW-1185">Reference proteome</keyword>
<dbReference type="InterPro" id="IPR016160">
    <property type="entry name" value="Ald_DH_CS_CYS"/>
</dbReference>